<dbReference type="EMBL" id="CP019384">
    <property type="protein sequence ID" value="QAT16318.1"/>
    <property type="molecule type" value="Genomic_DNA"/>
</dbReference>
<organism evidence="2 3">
    <name type="scientific">Velamenicoccus archaeovorus</name>
    <dbReference type="NCBI Taxonomy" id="1930593"/>
    <lineage>
        <taxon>Bacteria</taxon>
        <taxon>Pseudomonadati</taxon>
        <taxon>Candidatus Omnitrophota</taxon>
        <taxon>Candidatus Velamenicoccus</taxon>
    </lineage>
</organism>
<gene>
    <name evidence="2" type="ORF">BU251_00465</name>
</gene>
<evidence type="ECO:0000259" key="1">
    <source>
        <dbReference type="Pfam" id="PF09924"/>
    </source>
</evidence>
<dbReference type="PANTHER" id="PTHR41373:SF1">
    <property type="entry name" value="PHOSPHATIDYLGLYCEROL LYSYLTRANSFERASE C-TERMINAL DOMAIN-CONTAINING PROTEIN"/>
    <property type="match status" value="1"/>
</dbReference>
<dbReference type="AlphaFoldDB" id="A0A410P2K8"/>
<dbReference type="InterPro" id="IPR016732">
    <property type="entry name" value="UCP018688"/>
</dbReference>
<feature type="domain" description="Phosphatidylglycerol lysyltransferase C-terminal" evidence="1">
    <location>
        <begin position="38"/>
        <end position="302"/>
    </location>
</feature>
<evidence type="ECO:0000313" key="2">
    <source>
        <dbReference type="EMBL" id="QAT16318.1"/>
    </source>
</evidence>
<name>A0A410P2K8_VELA1</name>
<dbReference type="InterPro" id="IPR016181">
    <property type="entry name" value="Acyl_CoA_acyltransferase"/>
</dbReference>
<protein>
    <recommendedName>
        <fullName evidence="1">Phosphatidylglycerol lysyltransferase C-terminal domain-containing protein</fullName>
    </recommendedName>
</protein>
<dbReference type="SUPFAM" id="SSF55729">
    <property type="entry name" value="Acyl-CoA N-acyltransferases (Nat)"/>
    <property type="match status" value="2"/>
</dbReference>
<dbReference type="RefSeq" id="WP_128698953.1">
    <property type="nucleotide sequence ID" value="NZ_CP019384.1"/>
</dbReference>
<dbReference type="PIRSF" id="PIRSF018688">
    <property type="entry name" value="UCP018688"/>
    <property type="match status" value="1"/>
</dbReference>
<reference evidence="2 3" key="1">
    <citation type="submission" date="2017-01" db="EMBL/GenBank/DDBJ databases">
        <title>First insights into the biology of 'candidatus Vampirococcus archaeovorus'.</title>
        <authorList>
            <person name="Kizina J."/>
            <person name="Jordan S."/>
            <person name="Stueber K."/>
            <person name="Reinhardt R."/>
            <person name="Harder J."/>
        </authorList>
    </citation>
    <scope>NUCLEOTIDE SEQUENCE [LARGE SCALE GENOMIC DNA]</scope>
    <source>
        <strain evidence="2 3">LiM</strain>
    </source>
</reference>
<dbReference type="KEGG" id="vai:BU251_00465"/>
<dbReference type="OrthoDB" id="9765580at2"/>
<sequence>MIVDTKGTADIPFFPRLRPLRRDDKALLDRLFIAYPLTISEYTFTNLFAWRTSYDFCLSRLGETVLIVSRRRERLDIFDPLCPAAEKRKVVEQCLGSSAGAPVVFVRLPEETAVPLQASGRFAVKEERDHFDYLYRTSDLIGLKGAAYDGKRNFIKRFKETCAFEFIEMKREDVESCLSFQEEWCLAKDCQRTEGLAHEREAVEEILGNFEGLGVRGAMIRVGGKVEAVTIGEALNPRTFVIHIEKANDVCTGIYQAINQMFCAAAAAGFDFVNREQDLGVPGLRQAKESYKPCAMVKKYTLAGK</sequence>
<proteinExistence type="predicted"/>
<dbReference type="Gene3D" id="3.40.630.30">
    <property type="match status" value="1"/>
</dbReference>
<evidence type="ECO:0000313" key="3">
    <source>
        <dbReference type="Proteomes" id="UP000287243"/>
    </source>
</evidence>
<dbReference type="Proteomes" id="UP000287243">
    <property type="component" value="Chromosome"/>
</dbReference>
<dbReference type="Pfam" id="PF09924">
    <property type="entry name" value="LPG_synthase_C"/>
    <property type="match status" value="1"/>
</dbReference>
<keyword evidence="3" id="KW-1185">Reference proteome</keyword>
<dbReference type="PANTHER" id="PTHR41373">
    <property type="entry name" value="DUF2156 DOMAIN-CONTAINING PROTEIN"/>
    <property type="match status" value="1"/>
</dbReference>
<dbReference type="InterPro" id="IPR024320">
    <property type="entry name" value="LPG_synthase_C"/>
</dbReference>
<accession>A0A410P2K8</accession>